<dbReference type="EMBL" id="WTYZ01000001">
    <property type="protein sequence ID" value="MXO83282.1"/>
    <property type="molecule type" value="Genomic_DNA"/>
</dbReference>
<feature type="domain" description="Beta-lactamase-related" evidence="1">
    <location>
        <begin position="5"/>
        <end position="300"/>
    </location>
</feature>
<dbReference type="SUPFAM" id="SSF56601">
    <property type="entry name" value="beta-lactamase/transpeptidase-like"/>
    <property type="match status" value="1"/>
</dbReference>
<proteinExistence type="predicted"/>
<comment type="caution">
    <text evidence="2">The sequence shown here is derived from an EMBL/GenBank/DDBJ whole genome shotgun (WGS) entry which is preliminary data.</text>
</comment>
<reference evidence="2 3" key="1">
    <citation type="submission" date="2019-12" db="EMBL/GenBank/DDBJ databases">
        <title>Genomic-based taxomic classification of the family Erythrobacteraceae.</title>
        <authorList>
            <person name="Xu L."/>
        </authorList>
    </citation>
    <scope>NUCLEOTIDE SEQUENCE [LARGE SCALE GENOMIC DNA]</scope>
    <source>
        <strain evidence="2 3">KCTC 42006</strain>
    </source>
</reference>
<keyword evidence="2" id="KW-0378">Hydrolase</keyword>
<dbReference type="AlphaFoldDB" id="A0A844Z7H5"/>
<dbReference type="InterPro" id="IPR050491">
    <property type="entry name" value="AmpC-like"/>
</dbReference>
<dbReference type="OrthoDB" id="9804448at2"/>
<name>A0A844Z7H5_9SPHN</name>
<dbReference type="Proteomes" id="UP000460290">
    <property type="component" value="Unassembled WGS sequence"/>
</dbReference>
<evidence type="ECO:0000313" key="3">
    <source>
        <dbReference type="Proteomes" id="UP000460290"/>
    </source>
</evidence>
<dbReference type="InterPro" id="IPR012338">
    <property type="entry name" value="Beta-lactam/transpept-like"/>
</dbReference>
<dbReference type="PANTHER" id="PTHR46825:SF9">
    <property type="entry name" value="BETA-LACTAMASE-RELATED DOMAIN-CONTAINING PROTEIN"/>
    <property type="match status" value="1"/>
</dbReference>
<evidence type="ECO:0000259" key="1">
    <source>
        <dbReference type="Pfam" id="PF00144"/>
    </source>
</evidence>
<dbReference type="PANTHER" id="PTHR46825">
    <property type="entry name" value="D-ALANYL-D-ALANINE-CARBOXYPEPTIDASE/ENDOPEPTIDASE AMPH"/>
    <property type="match status" value="1"/>
</dbReference>
<protein>
    <submittedName>
        <fullName evidence="2">Serine hydrolase</fullName>
    </submittedName>
</protein>
<dbReference type="Gene3D" id="3.40.710.10">
    <property type="entry name" value="DD-peptidase/beta-lactamase superfamily"/>
    <property type="match status" value="1"/>
</dbReference>
<dbReference type="InterPro" id="IPR001466">
    <property type="entry name" value="Beta-lactam-related"/>
</dbReference>
<gene>
    <name evidence="2" type="ORF">GRI35_07885</name>
</gene>
<keyword evidence="3" id="KW-1185">Reference proteome</keyword>
<accession>A0A844Z7H5</accession>
<dbReference type="RefSeq" id="WP_160613652.1">
    <property type="nucleotide sequence ID" value="NZ_JAUFQM010000001.1"/>
</dbReference>
<evidence type="ECO:0000313" key="2">
    <source>
        <dbReference type="EMBL" id="MXO83282.1"/>
    </source>
</evidence>
<sequence length="436" mass="47885">MSGTVLLARGGHIEFAESYGLANRESGERNTIDTKFNLASIPKMFTATCILQLVEAGAISLDDTLGMHLPGYPNRDAAERVTIAHMLLHRSGIGNYWQGLAELDGPHPESHRDYLPLFANIPLEHEPGSAFSYSNGGYVVLGLIIEAVTGKSYFEHVQQAVFDRAGMANTGNWRQDADVSNRAIPYMRSEEIPGEWIDCSSRLEPRGSAGGGAYSTAGDLHRYATALMRNRLLGPKMTRAFLQGRSETPVGRYGYGIIEQGLNGTCLLGHSGGHYGVACELMMFPELDTTFVVLTNGDVDAYWDTEAFMHEMIAGPTDKTRNYRFTQDLVDLTVRKGLEAGVTMCHANNDGRKAREGVVDLAAFKHIHRGQNAIGINLLQLNRAIHPNSDYAIYRLADGLRVTGRTAPAIDMYRTYLERVPGDADAEARIDELTKS</sequence>
<organism evidence="2 3">
    <name type="scientific">Pontixanthobacter aestiaquae</name>
    <dbReference type="NCBI Taxonomy" id="1509367"/>
    <lineage>
        <taxon>Bacteria</taxon>
        <taxon>Pseudomonadati</taxon>
        <taxon>Pseudomonadota</taxon>
        <taxon>Alphaproteobacteria</taxon>
        <taxon>Sphingomonadales</taxon>
        <taxon>Erythrobacteraceae</taxon>
        <taxon>Pontixanthobacter</taxon>
    </lineage>
</organism>
<dbReference type="Pfam" id="PF00144">
    <property type="entry name" value="Beta-lactamase"/>
    <property type="match status" value="1"/>
</dbReference>
<dbReference type="GO" id="GO:0016787">
    <property type="term" value="F:hydrolase activity"/>
    <property type="evidence" value="ECO:0007669"/>
    <property type="project" value="UniProtKB-KW"/>
</dbReference>
<dbReference type="InterPro" id="IPR011990">
    <property type="entry name" value="TPR-like_helical_dom_sf"/>
</dbReference>
<dbReference type="SUPFAM" id="SSF48452">
    <property type="entry name" value="TPR-like"/>
    <property type="match status" value="1"/>
</dbReference>